<dbReference type="EMBL" id="CP005286">
    <property type="protein sequence ID" value="AJE33751.1"/>
    <property type="molecule type" value="Genomic_DNA"/>
</dbReference>
<proteinExistence type="predicted"/>
<dbReference type="Pfam" id="PF20013">
    <property type="entry name" value="GAP1-N2"/>
    <property type="match status" value="1"/>
</dbReference>
<name>A0A0B5D4G2_9CORY</name>
<dbReference type="KEGG" id="chm:B842_09510"/>
<dbReference type="HOGENOM" id="CLU_599522_0_0_11"/>
<evidence type="ECO:0000259" key="1">
    <source>
        <dbReference type="Pfam" id="PF20013"/>
    </source>
</evidence>
<dbReference type="RefSeq" id="WP_052437872.1">
    <property type="nucleotide sequence ID" value="NZ_BCSU01000009.1"/>
</dbReference>
<dbReference type="OrthoDB" id="3250392at2"/>
<feature type="domain" description="GTPase-associated protein 1 N-terminal" evidence="1">
    <location>
        <begin position="4"/>
        <end position="130"/>
    </location>
</feature>
<organism evidence="2 3">
    <name type="scientific">Corynebacterium humireducens NBRC 106098 = DSM 45392</name>
    <dbReference type="NCBI Taxonomy" id="1223515"/>
    <lineage>
        <taxon>Bacteria</taxon>
        <taxon>Bacillati</taxon>
        <taxon>Actinomycetota</taxon>
        <taxon>Actinomycetes</taxon>
        <taxon>Mycobacteriales</taxon>
        <taxon>Corynebacteriaceae</taxon>
        <taxon>Corynebacterium</taxon>
    </lineage>
</organism>
<protein>
    <recommendedName>
        <fullName evidence="1">GTPase-associated protein 1 N-terminal domain-containing protein</fullName>
    </recommendedName>
</protein>
<sequence length="456" mass="48953">MSAAAFSYASFSRGAGGWQIGEVVGPLDEGRVRSLLGAVPTQLGDGTQVPTYPDRKERARLVRRFAWLPAPWDPRVRVFFSSVPAGSDATGRPGNVFTYVSVCGGPDVPVGAAVSAMFSPDIPTPFGPRETESARIPAQPAQAGPVAGLVPTFLDGWEEGTSPLPEIFAAVSNTHGTRRRDLVRFLASTLETGEPVVLACPPAEAPLWVAAVNAERPQLDFCFSTIERTPTVEETLSRGAQLVMVPLPDADRVRVMLPHLTVITTTDDIPAAPAPEPVADALSNPFDAEPELPPAPDLSVQLSEVTDYLGRPGTPAYLTAGLTLTPTAAQNSFLHTAGVQEWVDVLRGEVEDPLTVSDVLGFLLFPPTSFIGARTRAMVLAAETAEPWCSRDVTRFGWLFDLPDDLQEELCRDAAAQLPETPGPVAPREDGLPVTDLVRRVVEKHHARTPRTQVRK</sequence>
<dbReference type="AlphaFoldDB" id="A0A0B5D4G2"/>
<accession>A0A0B5D4G2</accession>
<keyword evidence="3" id="KW-1185">Reference proteome</keyword>
<dbReference type="STRING" id="1223515.B842_09510"/>
<dbReference type="Proteomes" id="UP000031524">
    <property type="component" value="Chromosome"/>
</dbReference>
<gene>
    <name evidence="2" type="ORF">B842_09510</name>
</gene>
<evidence type="ECO:0000313" key="3">
    <source>
        <dbReference type="Proteomes" id="UP000031524"/>
    </source>
</evidence>
<dbReference type="InterPro" id="IPR045402">
    <property type="entry name" value="GAP1-N2"/>
</dbReference>
<reference evidence="2 3" key="1">
    <citation type="submission" date="2013-04" db="EMBL/GenBank/DDBJ databases">
        <title>Complete genome sequence of Corynebacterium humireducens DSM 45392(T), isolated from a wastewater-fed microbial fuel cell.</title>
        <authorList>
            <person name="Ruckert C."/>
            <person name="Albersmeier A."/>
            <person name="Kalinowski J."/>
        </authorList>
    </citation>
    <scope>NUCLEOTIDE SEQUENCE [LARGE SCALE GENOMIC DNA]</scope>
    <source>
        <strain evidence="3">MFC-5</strain>
    </source>
</reference>
<evidence type="ECO:0000313" key="2">
    <source>
        <dbReference type="EMBL" id="AJE33751.1"/>
    </source>
</evidence>